<feature type="region of interest" description="Disordered" evidence="1">
    <location>
        <begin position="87"/>
        <end position="110"/>
    </location>
</feature>
<protein>
    <submittedName>
        <fullName evidence="2">Uncharacterized protein</fullName>
    </submittedName>
</protein>
<accession>A0AA88L1H5</accession>
<reference evidence="2" key="1">
    <citation type="submission" date="2023-07" db="EMBL/GenBank/DDBJ databases">
        <title>Chromosome-level genome assembly of Artemia franciscana.</title>
        <authorList>
            <person name="Jo E."/>
        </authorList>
    </citation>
    <scope>NUCLEOTIDE SEQUENCE</scope>
    <source>
        <tissue evidence="2">Whole body</tissue>
    </source>
</reference>
<gene>
    <name evidence="2" type="ORF">QYM36_011615</name>
</gene>
<name>A0AA88L1H5_ARTSF</name>
<feature type="region of interest" description="Disordered" evidence="1">
    <location>
        <begin position="385"/>
        <end position="404"/>
    </location>
</feature>
<evidence type="ECO:0000313" key="2">
    <source>
        <dbReference type="EMBL" id="KAK2712977.1"/>
    </source>
</evidence>
<keyword evidence="3" id="KW-1185">Reference proteome</keyword>
<evidence type="ECO:0000313" key="3">
    <source>
        <dbReference type="Proteomes" id="UP001187531"/>
    </source>
</evidence>
<organism evidence="2 3">
    <name type="scientific">Artemia franciscana</name>
    <name type="common">Brine shrimp</name>
    <name type="synonym">Artemia sanfranciscana</name>
    <dbReference type="NCBI Taxonomy" id="6661"/>
    <lineage>
        <taxon>Eukaryota</taxon>
        <taxon>Metazoa</taxon>
        <taxon>Ecdysozoa</taxon>
        <taxon>Arthropoda</taxon>
        <taxon>Crustacea</taxon>
        <taxon>Branchiopoda</taxon>
        <taxon>Anostraca</taxon>
        <taxon>Artemiidae</taxon>
        <taxon>Artemia</taxon>
    </lineage>
</organism>
<comment type="caution">
    <text evidence="2">The sequence shown here is derived from an EMBL/GenBank/DDBJ whole genome shotgun (WGS) entry which is preliminary data.</text>
</comment>
<dbReference type="EMBL" id="JAVRJZ010000015">
    <property type="protein sequence ID" value="KAK2712977.1"/>
    <property type="molecule type" value="Genomic_DNA"/>
</dbReference>
<dbReference type="AlphaFoldDB" id="A0AA88L1H5"/>
<proteinExistence type="predicted"/>
<sequence length="404" mass="45582">MSDMADMDYEYDDFDDEVNETSTEPSSVALNTFSNHVPYSPYGNTEDKGTLLSYGINPLSTNQVAHPKGIAVNKPANQDLYQPTVSNSVQQSYGSPAGPQKSQFYIPNEVNTPGQSQLSPYWASNVQTLKPSPNSNYFQPSPLESISYHNIRPKSKEQKLYNSYLSLSSKSQHPQRLNPLGLKSQNSMRLIKVVPKEEPVLISINELSSTVEASPHPTAQPNKIKVTPGSDLDIQTKLNSPSGVIVSNDYVHSIPSKKLTHSGISFPIETSKEQHIDSGVPKKQVLPSDFSIRRAKLLKKSLAKSKRTLSDLKKLDELNYGYYNPKDGMQKEFDAPKRSNAEDKGRKLHEVQSRNFSFNKVESKIRKLAIAIRRAIVKLFVKKKNRKRRLRRKRKKYRKRYGAS</sequence>
<evidence type="ECO:0000256" key="1">
    <source>
        <dbReference type="SAM" id="MobiDB-lite"/>
    </source>
</evidence>
<dbReference type="Proteomes" id="UP001187531">
    <property type="component" value="Unassembled WGS sequence"/>
</dbReference>